<organism evidence="1 2">
    <name type="scientific">Popillia japonica</name>
    <name type="common">Japanese beetle</name>
    <dbReference type="NCBI Taxonomy" id="7064"/>
    <lineage>
        <taxon>Eukaryota</taxon>
        <taxon>Metazoa</taxon>
        <taxon>Ecdysozoa</taxon>
        <taxon>Arthropoda</taxon>
        <taxon>Hexapoda</taxon>
        <taxon>Insecta</taxon>
        <taxon>Pterygota</taxon>
        <taxon>Neoptera</taxon>
        <taxon>Endopterygota</taxon>
        <taxon>Coleoptera</taxon>
        <taxon>Polyphaga</taxon>
        <taxon>Scarabaeiformia</taxon>
        <taxon>Scarabaeidae</taxon>
        <taxon>Rutelinae</taxon>
        <taxon>Popillia</taxon>
    </lineage>
</organism>
<comment type="caution">
    <text evidence="1">The sequence shown here is derived from an EMBL/GenBank/DDBJ whole genome shotgun (WGS) entry which is preliminary data.</text>
</comment>
<sequence>MRWLGVCGIYTYTHGTCLMLPIEHFKAWNLFCFLEENINGCMYRWNETNTNWRVCNKRRYEILEMKLYPLENWLSRIFFLNRSEVTASVVSSSTNVIRRKIELSVRKMRETMRRLLPCETRTLRRKIELSVRKMRETMRRLLPCETRTLHGSLLGNALPEAFLLRRYRALPVTGHIFVFTSSRDEDYIS</sequence>
<name>A0AAW1J156_POPJA</name>
<dbReference type="Proteomes" id="UP001458880">
    <property type="component" value="Unassembled WGS sequence"/>
</dbReference>
<accession>A0AAW1J156</accession>
<keyword evidence="2" id="KW-1185">Reference proteome</keyword>
<dbReference type="AlphaFoldDB" id="A0AAW1J156"/>
<evidence type="ECO:0000313" key="2">
    <source>
        <dbReference type="Proteomes" id="UP001458880"/>
    </source>
</evidence>
<gene>
    <name evidence="1" type="ORF">QE152_g31871</name>
</gene>
<proteinExistence type="predicted"/>
<reference evidence="1 2" key="1">
    <citation type="journal article" date="2024" name="BMC Genomics">
        <title>De novo assembly and annotation of Popillia japonica's genome with initial clues to its potential as an invasive pest.</title>
        <authorList>
            <person name="Cucini C."/>
            <person name="Boschi S."/>
            <person name="Funari R."/>
            <person name="Cardaioli E."/>
            <person name="Iannotti N."/>
            <person name="Marturano G."/>
            <person name="Paoli F."/>
            <person name="Bruttini M."/>
            <person name="Carapelli A."/>
            <person name="Frati F."/>
            <person name="Nardi F."/>
        </authorList>
    </citation>
    <scope>NUCLEOTIDE SEQUENCE [LARGE SCALE GENOMIC DNA]</scope>
    <source>
        <strain evidence="1">DMR45628</strain>
    </source>
</reference>
<evidence type="ECO:0000313" key="1">
    <source>
        <dbReference type="EMBL" id="KAK9696505.1"/>
    </source>
</evidence>
<dbReference type="EMBL" id="JASPKY010000449">
    <property type="protein sequence ID" value="KAK9696505.1"/>
    <property type="molecule type" value="Genomic_DNA"/>
</dbReference>
<protein>
    <submittedName>
        <fullName evidence="1">Uncharacterized protein</fullName>
    </submittedName>
</protein>